<protein>
    <submittedName>
        <fullName evidence="1">Uncharacterized protein</fullName>
    </submittedName>
</protein>
<evidence type="ECO:0000313" key="2">
    <source>
        <dbReference type="Proteomes" id="UP001244341"/>
    </source>
</evidence>
<sequence>MSQLLPAVALAANLEPYKKLLGVLVRKDCISLAVSNAYLNLAEPLGGLMLREGRLSARSLQRMLADQQLAGFIVGCEVDDVPEQQPQQPPQEQQVTASQKQAVQQVQGVLEQLSPGLQGGWYGAWSAAAVAAWIAVTISAHVLRHAVALIQSVI</sequence>
<proteinExistence type="predicted"/>
<organism evidence="1 2">
    <name type="scientific">Tetradesmus obliquus</name>
    <name type="common">Green alga</name>
    <name type="synonym">Acutodesmus obliquus</name>
    <dbReference type="NCBI Taxonomy" id="3088"/>
    <lineage>
        <taxon>Eukaryota</taxon>
        <taxon>Viridiplantae</taxon>
        <taxon>Chlorophyta</taxon>
        <taxon>core chlorophytes</taxon>
        <taxon>Chlorophyceae</taxon>
        <taxon>CS clade</taxon>
        <taxon>Sphaeropleales</taxon>
        <taxon>Scenedesmaceae</taxon>
        <taxon>Tetradesmus</taxon>
    </lineage>
</organism>
<name>A0ABY8TZ38_TETOB</name>
<dbReference type="Proteomes" id="UP001244341">
    <property type="component" value="Chromosome 5b"/>
</dbReference>
<gene>
    <name evidence="1" type="ORF">OEZ85_002941</name>
</gene>
<accession>A0ABY8TZ38</accession>
<reference evidence="1 2" key="1">
    <citation type="submission" date="2023-05" db="EMBL/GenBank/DDBJ databases">
        <title>A 100% complete, gapless, phased diploid assembly of the Scenedesmus obliquus UTEX 3031 genome.</title>
        <authorList>
            <person name="Biondi T.C."/>
            <person name="Hanschen E.R."/>
            <person name="Kwon T."/>
            <person name="Eng W."/>
            <person name="Kruse C.P.S."/>
            <person name="Koehler S.I."/>
            <person name="Kunde Y."/>
            <person name="Gleasner C.D."/>
            <person name="You Mak K.T."/>
            <person name="Polle J."/>
            <person name="Hovde B.T."/>
            <person name="Starkenburg S.R."/>
        </authorList>
    </citation>
    <scope>NUCLEOTIDE SEQUENCE [LARGE SCALE GENOMIC DNA]</scope>
    <source>
        <strain evidence="1 2">DOE0152z</strain>
    </source>
</reference>
<dbReference type="EMBL" id="CP126212">
    <property type="protein sequence ID" value="WIA14415.1"/>
    <property type="molecule type" value="Genomic_DNA"/>
</dbReference>
<keyword evidence="2" id="KW-1185">Reference proteome</keyword>
<evidence type="ECO:0000313" key="1">
    <source>
        <dbReference type="EMBL" id="WIA14415.1"/>
    </source>
</evidence>